<keyword evidence="4 6" id="KW-0472">Membrane</keyword>
<dbReference type="PROSITE" id="PS50850">
    <property type="entry name" value="MFS"/>
    <property type="match status" value="1"/>
</dbReference>
<feature type="transmembrane region" description="Helical" evidence="6">
    <location>
        <begin position="45"/>
        <end position="66"/>
    </location>
</feature>
<comment type="caution">
    <text evidence="8">The sequence shown here is derived from an EMBL/GenBank/DDBJ whole genome shotgun (WGS) entry which is preliminary data.</text>
</comment>
<evidence type="ECO:0000259" key="7">
    <source>
        <dbReference type="PROSITE" id="PS50850"/>
    </source>
</evidence>
<feature type="region of interest" description="Disordered" evidence="5">
    <location>
        <begin position="486"/>
        <end position="516"/>
    </location>
</feature>
<feature type="transmembrane region" description="Helical" evidence="6">
    <location>
        <begin position="101"/>
        <end position="119"/>
    </location>
</feature>
<dbReference type="SUPFAM" id="SSF103473">
    <property type="entry name" value="MFS general substrate transporter"/>
    <property type="match status" value="1"/>
</dbReference>
<evidence type="ECO:0000256" key="5">
    <source>
        <dbReference type="SAM" id="MobiDB-lite"/>
    </source>
</evidence>
<reference evidence="8" key="1">
    <citation type="submission" date="2022-08" db="EMBL/GenBank/DDBJ databases">
        <title>Novel sulfate-reducing endosymbionts in the free-living metamonad Anaeramoeba.</title>
        <authorList>
            <person name="Jerlstrom-Hultqvist J."/>
            <person name="Cepicka I."/>
            <person name="Gallot-Lavallee L."/>
            <person name="Salas-Leiva D."/>
            <person name="Curtis B.A."/>
            <person name="Zahonova K."/>
            <person name="Pipaliya S."/>
            <person name="Dacks J."/>
            <person name="Roger A.J."/>
        </authorList>
    </citation>
    <scope>NUCLEOTIDE SEQUENCE</scope>
    <source>
        <strain evidence="8">Schooner1</strain>
    </source>
</reference>
<keyword evidence="9" id="KW-1185">Reference proteome</keyword>
<dbReference type="InterPro" id="IPR020846">
    <property type="entry name" value="MFS_dom"/>
</dbReference>
<gene>
    <name evidence="8" type="ORF">M0813_09784</name>
</gene>
<feature type="transmembrane region" description="Helical" evidence="6">
    <location>
        <begin position="172"/>
        <end position="191"/>
    </location>
</feature>
<dbReference type="EMBL" id="JAOAOG010000334">
    <property type="protein sequence ID" value="KAJ6227545.1"/>
    <property type="molecule type" value="Genomic_DNA"/>
</dbReference>
<evidence type="ECO:0000256" key="3">
    <source>
        <dbReference type="ARBA" id="ARBA00022989"/>
    </source>
</evidence>
<dbReference type="Proteomes" id="UP001150062">
    <property type="component" value="Unassembled WGS sequence"/>
</dbReference>
<keyword evidence="3 6" id="KW-1133">Transmembrane helix</keyword>
<evidence type="ECO:0000256" key="2">
    <source>
        <dbReference type="ARBA" id="ARBA00022692"/>
    </source>
</evidence>
<evidence type="ECO:0000256" key="4">
    <source>
        <dbReference type="ARBA" id="ARBA00023136"/>
    </source>
</evidence>
<dbReference type="Pfam" id="PF07690">
    <property type="entry name" value="MFS_1"/>
    <property type="match status" value="1"/>
</dbReference>
<feature type="transmembrane region" description="Helical" evidence="6">
    <location>
        <begin position="363"/>
        <end position="386"/>
    </location>
</feature>
<comment type="subcellular location">
    <subcellularLocation>
        <location evidence="1">Membrane</location>
        <topology evidence="1">Multi-pass membrane protein</topology>
    </subcellularLocation>
</comment>
<evidence type="ECO:0000313" key="8">
    <source>
        <dbReference type="EMBL" id="KAJ6227545.1"/>
    </source>
</evidence>
<dbReference type="PANTHER" id="PTHR21576:SF158">
    <property type="entry name" value="RIBOSOMAL RNA-PROCESSING PROTEIN 12-LIKE CONSERVED DOMAIN-CONTAINING PROTEIN"/>
    <property type="match status" value="1"/>
</dbReference>
<dbReference type="InterPro" id="IPR036259">
    <property type="entry name" value="MFS_trans_sf"/>
</dbReference>
<feature type="transmembrane region" description="Helical" evidence="6">
    <location>
        <begin position="430"/>
        <end position="449"/>
    </location>
</feature>
<keyword evidence="2 6" id="KW-0812">Transmembrane</keyword>
<feature type="transmembrane region" description="Helical" evidence="6">
    <location>
        <begin position="131"/>
        <end position="152"/>
    </location>
</feature>
<dbReference type="InterPro" id="IPR011701">
    <property type="entry name" value="MFS"/>
</dbReference>
<dbReference type="PANTHER" id="PTHR21576">
    <property type="entry name" value="UNCHARACTERIZED NODULIN-LIKE PROTEIN"/>
    <property type="match status" value="1"/>
</dbReference>
<feature type="transmembrane region" description="Helical" evidence="6">
    <location>
        <begin position="333"/>
        <end position="351"/>
    </location>
</feature>
<evidence type="ECO:0000256" key="1">
    <source>
        <dbReference type="ARBA" id="ARBA00004141"/>
    </source>
</evidence>
<accession>A0ABQ8X4I1</accession>
<feature type="transmembrane region" description="Helical" evidence="6">
    <location>
        <begin position="78"/>
        <end position="95"/>
    </location>
</feature>
<name>A0ABQ8X4I1_9EUKA</name>
<proteinExistence type="predicted"/>
<sequence>MKKFQFPPVVVIICASVISLHGGAPYVFSIFYESMADELNYSDMFISLLTSFGIIGLYFTIFPAGWSNDKFGPRLSSFIGGVVAGICYIIMSYASKKGWMIFWNICASFAIGTSFISALGAGSLSSTPETVGTTISIIGACTSLSVAYYVQIVNLYKNGKESCKSEDCWRSSIKFVGILVLIVIPFFSLFLETDKTKLKKSLKKKLSSLKSLGSLKSISSFEVIHKKLKKFGSIKSLKNMIPTKQTITFKSSLRVFKFPSFWFIFFTFMVSVSSGILVLSGTPKLWEQFSKDNNDSWISWTLTVFSLINCFSCIIGGLIGDYLKKKNITRNKYYSVVMIISTINFLIMALFHNIKNPGKTEKVFWLLTVSFCGFVFGSSFAIVPTITSELYGSQNFGIIYGYFQIASSAAAFITPTIISSTFKSFNNLLVFEYILFALNLICVFMIWFVRYSKEDIQKILNTNTTLTTMEQEKIFLEEEFNLTDPKTITQSSSGSNSSSEKGNNSNSKSINNLMSN</sequence>
<feature type="transmembrane region" description="Helical" evidence="6">
    <location>
        <begin position="260"/>
        <end position="280"/>
    </location>
</feature>
<dbReference type="Gene3D" id="1.20.1250.20">
    <property type="entry name" value="MFS general substrate transporter like domains"/>
    <property type="match status" value="1"/>
</dbReference>
<feature type="transmembrane region" description="Helical" evidence="6">
    <location>
        <begin position="398"/>
        <end position="418"/>
    </location>
</feature>
<feature type="compositionally biased region" description="Low complexity" evidence="5">
    <location>
        <begin position="491"/>
        <end position="516"/>
    </location>
</feature>
<feature type="transmembrane region" description="Helical" evidence="6">
    <location>
        <begin position="300"/>
        <end position="321"/>
    </location>
</feature>
<evidence type="ECO:0000256" key="6">
    <source>
        <dbReference type="SAM" id="Phobius"/>
    </source>
</evidence>
<feature type="domain" description="Major facilitator superfamily (MFS) profile" evidence="7">
    <location>
        <begin position="10"/>
        <end position="454"/>
    </location>
</feature>
<organism evidence="8 9">
    <name type="scientific">Anaeramoeba flamelloides</name>
    <dbReference type="NCBI Taxonomy" id="1746091"/>
    <lineage>
        <taxon>Eukaryota</taxon>
        <taxon>Metamonada</taxon>
        <taxon>Anaeramoebidae</taxon>
        <taxon>Anaeramoeba</taxon>
    </lineage>
</organism>
<protein>
    <submittedName>
        <fullName evidence="8">Permease-related</fullName>
    </submittedName>
</protein>
<evidence type="ECO:0000313" key="9">
    <source>
        <dbReference type="Proteomes" id="UP001150062"/>
    </source>
</evidence>